<protein>
    <recommendedName>
        <fullName evidence="5 7">Diaminopimelate decarboxylase</fullName>
        <ecNumber evidence="5 7">4.1.1.20</ecNumber>
    </recommendedName>
</protein>
<comment type="catalytic activity">
    <reaction evidence="7">
        <text>meso-2,6-diaminopimelate + H(+) = L-lysine + CO2</text>
        <dbReference type="Rhea" id="RHEA:15101"/>
        <dbReference type="ChEBI" id="CHEBI:15378"/>
        <dbReference type="ChEBI" id="CHEBI:16526"/>
        <dbReference type="ChEBI" id="CHEBI:32551"/>
        <dbReference type="ChEBI" id="CHEBI:57791"/>
        <dbReference type="EC" id="4.1.1.20"/>
    </reaction>
</comment>
<name>A0AA93BX83_9GAMM</name>
<dbReference type="GO" id="GO:0009089">
    <property type="term" value="P:lysine biosynthetic process via diaminopimelate"/>
    <property type="evidence" value="ECO:0007669"/>
    <property type="project" value="UniProtKB-UniRule"/>
</dbReference>
<evidence type="ECO:0000313" key="10">
    <source>
        <dbReference type="Proteomes" id="UP000284338"/>
    </source>
</evidence>
<dbReference type="PANTHER" id="PTHR43727:SF2">
    <property type="entry name" value="GROUP IV DECARBOXYLASE"/>
    <property type="match status" value="1"/>
</dbReference>
<keyword evidence="7" id="KW-0028">Amino-acid biosynthesis</keyword>
<dbReference type="EMBL" id="QYYG01000001">
    <property type="protein sequence ID" value="RJF57693.1"/>
    <property type="molecule type" value="Genomic_DNA"/>
</dbReference>
<dbReference type="InterPro" id="IPR022644">
    <property type="entry name" value="De-COase2_N"/>
</dbReference>
<evidence type="ECO:0000256" key="4">
    <source>
        <dbReference type="ARBA" id="ARBA00023239"/>
    </source>
</evidence>
<evidence type="ECO:0000256" key="6">
    <source>
        <dbReference type="PIRSR" id="PIRSR600183-50"/>
    </source>
</evidence>
<dbReference type="Gene3D" id="3.20.20.10">
    <property type="entry name" value="Alanine racemase"/>
    <property type="match status" value="1"/>
</dbReference>
<dbReference type="Pfam" id="PF02784">
    <property type="entry name" value="Orn_Arg_deC_N"/>
    <property type="match status" value="1"/>
</dbReference>
<keyword evidence="4 7" id="KW-0456">Lyase</keyword>
<dbReference type="SUPFAM" id="SSF51419">
    <property type="entry name" value="PLP-binding barrel"/>
    <property type="match status" value="1"/>
</dbReference>
<dbReference type="EC" id="4.1.1.20" evidence="5 7"/>
<keyword evidence="7" id="KW-0457">Lysine biosynthesis</keyword>
<feature type="domain" description="Orn/DAP/Arg decarboxylase 2 N-terminal" evidence="8">
    <location>
        <begin position="25"/>
        <end position="263"/>
    </location>
</feature>
<dbReference type="NCBIfam" id="TIGR01048">
    <property type="entry name" value="lysA"/>
    <property type="match status" value="1"/>
</dbReference>
<dbReference type="InterPro" id="IPR002986">
    <property type="entry name" value="DAP_deCOOHase_LysA"/>
</dbReference>
<feature type="modified residue" description="N6-(pyridoxal phosphate)lysine" evidence="6">
    <location>
        <position position="49"/>
    </location>
</feature>
<dbReference type="PANTHER" id="PTHR43727">
    <property type="entry name" value="DIAMINOPIMELATE DECARBOXYLASE"/>
    <property type="match status" value="1"/>
</dbReference>
<gene>
    <name evidence="9" type="primary">lysA</name>
    <name evidence="9" type="ORF">D4100_02600</name>
</gene>
<comment type="pathway">
    <text evidence="7">Amino-acid biosynthesis; L-lysine biosynthesis via DAP pathway; L-lysine from DL-2,6-diaminopimelate: step 1/1.</text>
</comment>
<dbReference type="AlphaFoldDB" id="A0AA93BX83"/>
<dbReference type="InterPro" id="IPR009006">
    <property type="entry name" value="Ala_racemase/Decarboxylase_C"/>
</dbReference>
<evidence type="ECO:0000256" key="2">
    <source>
        <dbReference type="ARBA" id="ARBA00022793"/>
    </source>
</evidence>
<feature type="active site" description="Proton donor" evidence="6">
    <location>
        <position position="325"/>
    </location>
</feature>
<dbReference type="RefSeq" id="WP_119802954.1">
    <property type="nucleotide sequence ID" value="NZ_QYYG01000001.1"/>
</dbReference>
<evidence type="ECO:0000259" key="8">
    <source>
        <dbReference type="Pfam" id="PF02784"/>
    </source>
</evidence>
<dbReference type="PRINTS" id="PR01179">
    <property type="entry name" value="ODADCRBXLASE"/>
</dbReference>
<keyword evidence="10" id="KW-1185">Reference proteome</keyword>
<evidence type="ECO:0000256" key="5">
    <source>
        <dbReference type="NCBIfam" id="TIGR01048"/>
    </source>
</evidence>
<dbReference type="GO" id="GO:0008836">
    <property type="term" value="F:diaminopimelate decarboxylase activity"/>
    <property type="evidence" value="ECO:0007669"/>
    <property type="project" value="UniProtKB-UniRule"/>
</dbReference>
<dbReference type="PRINTS" id="PR01181">
    <property type="entry name" value="DAPDCRBXLASE"/>
</dbReference>
<proteinExistence type="predicted"/>
<dbReference type="CDD" id="cd06828">
    <property type="entry name" value="PLPDE_III_DapDC"/>
    <property type="match status" value="1"/>
</dbReference>
<organism evidence="9 10">
    <name type="scientific">Serratia inhibens</name>
    <dbReference type="NCBI Taxonomy" id="2338073"/>
    <lineage>
        <taxon>Bacteria</taxon>
        <taxon>Pseudomonadati</taxon>
        <taxon>Pseudomonadota</taxon>
        <taxon>Gammaproteobacteria</taxon>
        <taxon>Enterobacterales</taxon>
        <taxon>Yersiniaceae</taxon>
        <taxon>Serratia</taxon>
    </lineage>
</organism>
<dbReference type="InterPro" id="IPR022653">
    <property type="entry name" value="De-COase2_pyr-phos_BS"/>
</dbReference>
<evidence type="ECO:0000313" key="9">
    <source>
        <dbReference type="EMBL" id="RJF57693.1"/>
    </source>
</evidence>
<keyword evidence="3 6" id="KW-0663">Pyridoxal phosphate</keyword>
<dbReference type="Proteomes" id="UP000284338">
    <property type="component" value="Unassembled WGS sequence"/>
</dbReference>
<dbReference type="InterPro" id="IPR029066">
    <property type="entry name" value="PLP-binding_barrel"/>
</dbReference>
<dbReference type="PROSITE" id="PS00878">
    <property type="entry name" value="ODR_DC_2_1"/>
    <property type="match status" value="1"/>
</dbReference>
<dbReference type="SUPFAM" id="SSF50621">
    <property type="entry name" value="Alanine racemase C-terminal domain-like"/>
    <property type="match status" value="1"/>
</dbReference>
<comment type="cofactor">
    <cofactor evidence="1 6 7">
        <name>pyridoxal 5'-phosphate</name>
        <dbReference type="ChEBI" id="CHEBI:597326"/>
    </cofactor>
</comment>
<dbReference type="InterPro" id="IPR000183">
    <property type="entry name" value="Orn/DAP/Arg_de-COase"/>
</dbReference>
<comment type="caution">
    <text evidence="9">The sequence shown here is derived from an EMBL/GenBank/DDBJ whole genome shotgun (WGS) entry which is preliminary data.</text>
</comment>
<keyword evidence="2 7" id="KW-0210">Decarboxylase</keyword>
<dbReference type="Gene3D" id="2.40.37.10">
    <property type="entry name" value="Lyase, Ornithine Decarboxylase, Chain A, domain 1"/>
    <property type="match status" value="1"/>
</dbReference>
<evidence type="ECO:0000256" key="3">
    <source>
        <dbReference type="ARBA" id="ARBA00022898"/>
    </source>
</evidence>
<sequence>MELCKNIRTFCDDTETPFYIYSETEIENRVTALKDCFREPAYTLLYAMKANSNPQIIKALAASGFGVDACSVEEIRIAALSGVPPENIYYNSDCLTADEIEMAIRAGVNITVGSLDALCMVTGKHPGIGISLRVNSGVGAGHSAKVITNGELSKFGILLSELEEAKAICKTASVVIEGLHSHTGSGEMEVTNYIENARIMAELAKSFSSLKFINFGGGFGYDYVTHCSYDISAIHVALNELRETYDLDLATRFIIEPGRYVVAGAGMLISRVCSVKHTSSRNFIGLDTGHNHFPRCFYYDAWHDIENMSAGQQKKMVYDIAGNLCQSGDIFARQRTLPETEVGDLICIKDTGAYGFSMSSNFNSRVRPAEYLLKKNGEIKVIRRAENFDDIISTCVLD</sequence>
<evidence type="ECO:0000256" key="7">
    <source>
        <dbReference type="RuleBase" id="RU003738"/>
    </source>
</evidence>
<reference evidence="9 10" key="1">
    <citation type="submission" date="2018-09" db="EMBL/GenBank/DDBJ databases">
        <title>Draft genome of a novel serratia sp. strain with antifungal activity.</title>
        <authorList>
            <person name="Dichmann S.I."/>
            <person name="Park B.P."/>
            <person name="Pathiraja D."/>
            <person name="Choi I.-G."/>
            <person name="Stougaard P."/>
            <person name="Hennessy R.C."/>
        </authorList>
    </citation>
    <scope>NUCLEOTIDE SEQUENCE [LARGE SCALE GENOMIC DNA]</scope>
    <source>
        <strain evidence="9 10">S40</strain>
    </source>
</reference>
<evidence type="ECO:0000256" key="1">
    <source>
        <dbReference type="ARBA" id="ARBA00001933"/>
    </source>
</evidence>
<accession>A0AA93BX83</accession>